<name>A0A5B6UFC1_9ROSI</name>
<gene>
    <name evidence="1" type="ORF">EPI10_034393</name>
</gene>
<proteinExistence type="predicted"/>
<reference evidence="2" key="1">
    <citation type="journal article" date="2019" name="Plant Biotechnol. J.">
        <title>Genome sequencing of the Australian wild diploid species Gossypium australe highlights disease resistance and delayed gland morphogenesis.</title>
        <authorList>
            <person name="Cai Y."/>
            <person name="Cai X."/>
            <person name="Wang Q."/>
            <person name="Wang P."/>
            <person name="Zhang Y."/>
            <person name="Cai C."/>
            <person name="Xu Y."/>
            <person name="Wang K."/>
            <person name="Zhou Z."/>
            <person name="Wang C."/>
            <person name="Geng S."/>
            <person name="Li B."/>
            <person name="Dong Q."/>
            <person name="Hou Y."/>
            <person name="Wang H."/>
            <person name="Ai P."/>
            <person name="Liu Z."/>
            <person name="Yi F."/>
            <person name="Sun M."/>
            <person name="An G."/>
            <person name="Cheng J."/>
            <person name="Zhang Y."/>
            <person name="Shi Q."/>
            <person name="Xie Y."/>
            <person name="Shi X."/>
            <person name="Chang Y."/>
            <person name="Huang F."/>
            <person name="Chen Y."/>
            <person name="Hong S."/>
            <person name="Mi L."/>
            <person name="Sun Q."/>
            <person name="Zhang L."/>
            <person name="Zhou B."/>
            <person name="Peng R."/>
            <person name="Zhang X."/>
            <person name="Liu F."/>
        </authorList>
    </citation>
    <scope>NUCLEOTIDE SEQUENCE [LARGE SCALE GENOMIC DNA]</scope>
    <source>
        <strain evidence="2">cv. PA1801</strain>
    </source>
</reference>
<keyword evidence="2" id="KW-1185">Reference proteome</keyword>
<evidence type="ECO:0000313" key="1">
    <source>
        <dbReference type="EMBL" id="KAA3452445.1"/>
    </source>
</evidence>
<protein>
    <submittedName>
        <fullName evidence="1">Serine/threonine-protein phosphatase 7 long form-like protein</fullName>
    </submittedName>
</protein>
<evidence type="ECO:0000313" key="2">
    <source>
        <dbReference type="Proteomes" id="UP000325315"/>
    </source>
</evidence>
<accession>A0A5B6UFC1</accession>
<dbReference type="OrthoDB" id="1001307at2759"/>
<dbReference type="AlphaFoldDB" id="A0A5B6UFC1"/>
<sequence length="96" mass="11125">MGRSKEDLCTTLLGKVPNKFNDGWISMNWLAKKFDKLPMDTIEVLIRDILMPDKSRNLVHIMSPLHLVYFKMRKTELGISYVSHIISRAVLGHEIE</sequence>
<dbReference type="EMBL" id="SMMG02000027">
    <property type="protein sequence ID" value="KAA3452445.1"/>
    <property type="molecule type" value="Genomic_DNA"/>
</dbReference>
<dbReference type="Proteomes" id="UP000325315">
    <property type="component" value="Unassembled WGS sequence"/>
</dbReference>
<comment type="caution">
    <text evidence="1">The sequence shown here is derived from an EMBL/GenBank/DDBJ whole genome shotgun (WGS) entry which is preliminary data.</text>
</comment>
<organism evidence="1 2">
    <name type="scientific">Gossypium australe</name>
    <dbReference type="NCBI Taxonomy" id="47621"/>
    <lineage>
        <taxon>Eukaryota</taxon>
        <taxon>Viridiplantae</taxon>
        <taxon>Streptophyta</taxon>
        <taxon>Embryophyta</taxon>
        <taxon>Tracheophyta</taxon>
        <taxon>Spermatophyta</taxon>
        <taxon>Magnoliopsida</taxon>
        <taxon>eudicotyledons</taxon>
        <taxon>Gunneridae</taxon>
        <taxon>Pentapetalae</taxon>
        <taxon>rosids</taxon>
        <taxon>malvids</taxon>
        <taxon>Malvales</taxon>
        <taxon>Malvaceae</taxon>
        <taxon>Malvoideae</taxon>
        <taxon>Gossypium</taxon>
    </lineage>
</organism>